<dbReference type="EMBL" id="CM047940">
    <property type="protein sequence ID" value="KAI9903703.1"/>
    <property type="molecule type" value="Genomic_DNA"/>
</dbReference>
<keyword evidence="2" id="KW-1185">Reference proteome</keyword>
<sequence>MGSASSQTSAPATTGSRADAVPELPALDRHGYLFGLKLANSWSPFLHDAIYQELGLQWGQVRLESADVELFLKLVQHPNFYGASVTMPNKVAIIPHLDELTPECRDVGACNTLFLKTDPSTGRRLLCGANTDVIGIRDSFTRNVPASLYEGRPGLVIGGGGAARSAVYALRRKMGVGKIYLVNRDAAEVDAVVSDCVNGGYGDDLVHVRAAEEASGLEGPGAIVSCIPDYPPKTDEEVAAREVITTFLQKDAKGAMLEMCYNPSPWTELGALAGENGWEVILGTEAMIWQGLEQDRYWTGKTIEELPVQKVKEVIAGRVAEGAKARAKI</sequence>
<gene>
    <name evidence="1" type="ORF">N3K66_000232</name>
</gene>
<reference evidence="1" key="1">
    <citation type="submission" date="2022-10" db="EMBL/GenBank/DDBJ databases">
        <title>Complete Genome of Trichothecium roseum strain YXFP-22015, a Plant Pathogen Isolated from Citrus.</title>
        <authorList>
            <person name="Wang Y."/>
            <person name="Zhu L."/>
        </authorList>
    </citation>
    <scope>NUCLEOTIDE SEQUENCE</scope>
    <source>
        <strain evidence="1">YXFP-22015</strain>
    </source>
</reference>
<organism evidence="1 2">
    <name type="scientific">Trichothecium roseum</name>
    <dbReference type="NCBI Taxonomy" id="47278"/>
    <lineage>
        <taxon>Eukaryota</taxon>
        <taxon>Fungi</taxon>
        <taxon>Dikarya</taxon>
        <taxon>Ascomycota</taxon>
        <taxon>Pezizomycotina</taxon>
        <taxon>Sordariomycetes</taxon>
        <taxon>Hypocreomycetidae</taxon>
        <taxon>Hypocreales</taxon>
        <taxon>Hypocreales incertae sedis</taxon>
        <taxon>Trichothecium</taxon>
    </lineage>
</organism>
<protein>
    <submittedName>
        <fullName evidence="1">Uncharacterized protein</fullName>
    </submittedName>
</protein>
<evidence type="ECO:0000313" key="1">
    <source>
        <dbReference type="EMBL" id="KAI9903703.1"/>
    </source>
</evidence>
<name>A0ACC0VC47_9HYPO</name>
<comment type="caution">
    <text evidence="1">The sequence shown here is derived from an EMBL/GenBank/DDBJ whole genome shotgun (WGS) entry which is preliminary data.</text>
</comment>
<dbReference type="Proteomes" id="UP001163324">
    <property type="component" value="Chromosome 1"/>
</dbReference>
<evidence type="ECO:0000313" key="2">
    <source>
        <dbReference type="Proteomes" id="UP001163324"/>
    </source>
</evidence>
<accession>A0ACC0VC47</accession>
<proteinExistence type="predicted"/>